<evidence type="ECO:0000256" key="5">
    <source>
        <dbReference type="ARBA" id="ARBA00023239"/>
    </source>
</evidence>
<dbReference type="InterPro" id="IPR003770">
    <property type="entry name" value="MLTG-like"/>
</dbReference>
<comment type="caution">
    <text evidence="8">The sequence shown here is derived from an EMBL/GenBank/DDBJ whole genome shotgun (WGS) entry which is preliminary data.</text>
</comment>
<feature type="site" description="Important for catalytic activity" evidence="7">
    <location>
        <position position="224"/>
    </location>
</feature>
<comment type="catalytic activity">
    <reaction evidence="7">
        <text>a peptidoglycan chain = a peptidoglycan chain with N-acetyl-1,6-anhydromuramyl-[peptide] at the reducing end + a peptidoglycan chain with N-acetylglucosamine at the non-reducing end.</text>
        <dbReference type="EC" id="4.2.2.29"/>
    </reaction>
</comment>
<dbReference type="OrthoDB" id="9814591at2"/>
<comment type="subcellular location">
    <subcellularLocation>
        <location evidence="7">Cell membrane</location>
        <topology evidence="7">Single-pass membrane protein</topology>
    </subcellularLocation>
</comment>
<dbReference type="EC" id="4.2.2.29" evidence="7"/>
<gene>
    <name evidence="7 8" type="primary">mltG</name>
    <name evidence="8" type="ORF">DL897_06770</name>
</gene>
<dbReference type="GO" id="GO:0005886">
    <property type="term" value="C:plasma membrane"/>
    <property type="evidence" value="ECO:0007669"/>
    <property type="project" value="UniProtKB-SubCell"/>
</dbReference>
<evidence type="ECO:0000313" key="9">
    <source>
        <dbReference type="Proteomes" id="UP000251213"/>
    </source>
</evidence>
<reference evidence="8 9" key="1">
    <citation type="submission" date="2018-06" db="EMBL/GenBank/DDBJ databases">
        <title>Thermoflavimicrobium daqus sp. nov., a thermophilic microbe isolated from Moutai-flavour Daqu.</title>
        <authorList>
            <person name="Wang X."/>
            <person name="Zhou H."/>
        </authorList>
    </citation>
    <scope>NUCLEOTIDE SEQUENCE [LARGE SCALE GENOMIC DNA]</scope>
    <source>
        <strain evidence="8 9">FBKL4.011</strain>
    </source>
</reference>
<dbReference type="AlphaFoldDB" id="A0A364K6D4"/>
<dbReference type="GO" id="GO:0008932">
    <property type="term" value="F:lytic endotransglycosylase activity"/>
    <property type="evidence" value="ECO:0007669"/>
    <property type="project" value="UniProtKB-UniRule"/>
</dbReference>
<dbReference type="PANTHER" id="PTHR30518">
    <property type="entry name" value="ENDOLYTIC MUREIN TRANSGLYCOSYLASE"/>
    <property type="match status" value="1"/>
</dbReference>
<evidence type="ECO:0000313" key="8">
    <source>
        <dbReference type="EMBL" id="RAL25772.1"/>
    </source>
</evidence>
<reference evidence="8 9" key="2">
    <citation type="submission" date="2018-06" db="EMBL/GenBank/DDBJ databases">
        <authorList>
            <person name="Zhirakovskaya E."/>
        </authorList>
    </citation>
    <scope>NUCLEOTIDE SEQUENCE [LARGE SCALE GENOMIC DNA]</scope>
    <source>
        <strain evidence="8 9">FBKL4.011</strain>
    </source>
</reference>
<keyword evidence="6 7" id="KW-0961">Cell wall biogenesis/degradation</keyword>
<dbReference type="NCBIfam" id="TIGR00247">
    <property type="entry name" value="endolytic transglycosylase MltG"/>
    <property type="match status" value="1"/>
</dbReference>
<dbReference type="PANTHER" id="PTHR30518:SF2">
    <property type="entry name" value="ENDOLYTIC MUREIN TRANSGLYCOSYLASE"/>
    <property type="match status" value="1"/>
</dbReference>
<keyword evidence="3 7" id="KW-1133">Transmembrane helix</keyword>
<protein>
    <recommendedName>
        <fullName evidence="7">Endolytic murein transglycosylase</fullName>
        <ecNumber evidence="7">4.2.2.29</ecNumber>
    </recommendedName>
    <alternativeName>
        <fullName evidence="7">Peptidoglycan lytic transglycosylase</fullName>
    </alternativeName>
    <alternativeName>
        <fullName evidence="7">Peptidoglycan polymerization terminase</fullName>
    </alternativeName>
</protein>
<feature type="transmembrane region" description="Helical" evidence="7">
    <location>
        <begin position="6"/>
        <end position="26"/>
    </location>
</feature>
<comment type="similarity">
    <text evidence="7">Belongs to the transglycosylase MltG family.</text>
</comment>
<dbReference type="Proteomes" id="UP000251213">
    <property type="component" value="Unassembled WGS sequence"/>
</dbReference>
<proteinExistence type="inferred from homology"/>
<dbReference type="Pfam" id="PF02618">
    <property type="entry name" value="YceG"/>
    <property type="match status" value="1"/>
</dbReference>
<evidence type="ECO:0000256" key="4">
    <source>
        <dbReference type="ARBA" id="ARBA00023136"/>
    </source>
</evidence>
<dbReference type="EMBL" id="QJKK01000003">
    <property type="protein sequence ID" value="RAL25772.1"/>
    <property type="molecule type" value="Genomic_DNA"/>
</dbReference>
<dbReference type="HAMAP" id="MF_02065">
    <property type="entry name" value="MltG"/>
    <property type="match status" value="1"/>
</dbReference>
<dbReference type="GO" id="GO:0009252">
    <property type="term" value="P:peptidoglycan biosynthetic process"/>
    <property type="evidence" value="ECO:0007669"/>
    <property type="project" value="UniProtKB-UniRule"/>
</dbReference>
<name>A0A364K6D4_9BACL</name>
<keyword evidence="4 7" id="KW-0472">Membrane</keyword>
<accession>A0A364K6D4</accession>
<comment type="function">
    <text evidence="7">Functions as a peptidoglycan terminase that cleaves nascent peptidoglycan strands endolytically to terminate their elongation.</text>
</comment>
<keyword evidence="9" id="KW-1185">Reference proteome</keyword>
<keyword evidence="2 7" id="KW-0812">Transmembrane</keyword>
<sequence>MKKWRIYYAVFLALAWIITGYLYIYYTLDSPKRNEEIYITIPEKSSVKKVGEILEKSKVIHQDWFFAYYMKIKGIAIKAGDYRIQPNEKLSDILQKLMTGKQDGIKIIIPPGKNVKNIAEILEKNGLDGQGFLTALKNRQPKYEFEKQIPNDPKRYYKYEGYLFPETYFFKKGEQGEHIVDDMLAQFDKFIKKHEGQIEGKSMFQSKPFTIDQMVLIASLVEREGRKKEELKKIAGVFYNRLNKPNDPNFRRLRIDATNVFANEMENNKYTKVSDMNNKLITPYNTYKVDGLPPGAIGSPSQEAMEAAIHPEKHNFYFYTAKYDGSGLHYFAKTYDEHKKFIQLSQKNAKAGKGI</sequence>
<keyword evidence="1 7" id="KW-1003">Cell membrane</keyword>
<keyword evidence="5 7" id="KW-0456">Lyase</keyword>
<evidence type="ECO:0000256" key="7">
    <source>
        <dbReference type="HAMAP-Rule" id="MF_02065"/>
    </source>
</evidence>
<evidence type="ECO:0000256" key="1">
    <source>
        <dbReference type="ARBA" id="ARBA00022475"/>
    </source>
</evidence>
<evidence type="ECO:0000256" key="3">
    <source>
        <dbReference type="ARBA" id="ARBA00022989"/>
    </source>
</evidence>
<dbReference type="GO" id="GO:0071555">
    <property type="term" value="P:cell wall organization"/>
    <property type="evidence" value="ECO:0007669"/>
    <property type="project" value="UniProtKB-KW"/>
</dbReference>
<organism evidence="8 9">
    <name type="scientific">Thermoflavimicrobium daqui</name>
    <dbReference type="NCBI Taxonomy" id="2137476"/>
    <lineage>
        <taxon>Bacteria</taxon>
        <taxon>Bacillati</taxon>
        <taxon>Bacillota</taxon>
        <taxon>Bacilli</taxon>
        <taxon>Bacillales</taxon>
        <taxon>Thermoactinomycetaceae</taxon>
        <taxon>Thermoflavimicrobium</taxon>
    </lineage>
</organism>
<evidence type="ECO:0000256" key="2">
    <source>
        <dbReference type="ARBA" id="ARBA00022692"/>
    </source>
</evidence>
<dbReference type="Gene3D" id="3.30.1490.480">
    <property type="entry name" value="Endolytic murein transglycosylase"/>
    <property type="match status" value="1"/>
</dbReference>
<dbReference type="RefSeq" id="WP_113658386.1">
    <property type="nucleotide sequence ID" value="NZ_KZ845665.1"/>
</dbReference>
<evidence type="ECO:0000256" key="6">
    <source>
        <dbReference type="ARBA" id="ARBA00023316"/>
    </source>
</evidence>